<evidence type="ECO:0000256" key="1">
    <source>
        <dbReference type="SAM" id="MobiDB-lite"/>
    </source>
</evidence>
<sequence length="207" mass="22845">MAGTDVVTKPKDGLEPDNDKDDVAHGNSSDDEDESLPNVEPEDRDSLSPTIASLIALFKEGAQIGKKMLTHLSDEKNQDPGYVHSDTMKLISQMRKLLSSIDEERASNKPLEIPQSETKGANLHWQAGDVPDEIRSIKDHSSKWHSDYFLSSAKESAACMGYNGGNPFTYRVPSHIAEKYGFPDGCFLHVRDMNGGPTSEEDDDDYS</sequence>
<gene>
    <name evidence="2" type="ORF">Hyperionvirus42_5</name>
</gene>
<proteinExistence type="predicted"/>
<feature type="region of interest" description="Disordered" evidence="1">
    <location>
        <begin position="1"/>
        <end position="48"/>
    </location>
</feature>
<name>A0A3G5AHE7_9VIRU</name>
<evidence type="ECO:0000313" key="2">
    <source>
        <dbReference type="EMBL" id="AYV84829.1"/>
    </source>
</evidence>
<feature type="compositionally biased region" description="Acidic residues" evidence="1">
    <location>
        <begin position="29"/>
        <end position="43"/>
    </location>
</feature>
<protein>
    <submittedName>
        <fullName evidence="2">Uncharacterized protein</fullName>
    </submittedName>
</protein>
<organism evidence="2">
    <name type="scientific">Hyperionvirus sp</name>
    <dbReference type="NCBI Taxonomy" id="2487770"/>
    <lineage>
        <taxon>Viruses</taxon>
        <taxon>Varidnaviria</taxon>
        <taxon>Bamfordvirae</taxon>
        <taxon>Nucleocytoviricota</taxon>
        <taxon>Megaviricetes</taxon>
        <taxon>Imitervirales</taxon>
        <taxon>Mimiviridae</taxon>
        <taxon>Klosneuvirinae</taxon>
    </lineage>
</organism>
<reference evidence="2" key="1">
    <citation type="submission" date="2018-10" db="EMBL/GenBank/DDBJ databases">
        <title>Hidden diversity of soil giant viruses.</title>
        <authorList>
            <person name="Schulz F."/>
            <person name="Alteio L."/>
            <person name="Goudeau D."/>
            <person name="Ryan E.M."/>
            <person name="Malmstrom R.R."/>
            <person name="Blanchard J."/>
            <person name="Woyke T."/>
        </authorList>
    </citation>
    <scope>NUCLEOTIDE SEQUENCE</scope>
    <source>
        <strain evidence="2">HYV1</strain>
    </source>
</reference>
<dbReference type="EMBL" id="MK072424">
    <property type="protein sequence ID" value="AYV84829.1"/>
    <property type="molecule type" value="Genomic_DNA"/>
</dbReference>
<accession>A0A3G5AHE7</accession>